<dbReference type="PANTHER" id="PTHR47320:SF1">
    <property type="entry name" value="BIFUNCTIONAL URIDYLYLTRANSFERASE_URIDYLYL-REMOVING ENZYME"/>
    <property type="match status" value="1"/>
</dbReference>
<feature type="non-terminal residue" evidence="3">
    <location>
        <position position="1"/>
    </location>
</feature>
<dbReference type="GO" id="GO:0008773">
    <property type="term" value="F:[protein-PII] uridylyltransferase activity"/>
    <property type="evidence" value="ECO:0007669"/>
    <property type="project" value="InterPro"/>
</dbReference>
<name>A0A382DNL9_9ZZZZ</name>
<feature type="domain" description="ACT" evidence="2">
    <location>
        <begin position="223"/>
        <end position="297"/>
    </location>
</feature>
<gene>
    <name evidence="3" type="ORF">METZ01_LOCUS192195</name>
</gene>
<keyword evidence="1" id="KW-0378">Hydrolase</keyword>
<evidence type="ECO:0000313" key="3">
    <source>
        <dbReference type="EMBL" id="SVB39341.1"/>
    </source>
</evidence>
<dbReference type="PROSITE" id="PS51671">
    <property type="entry name" value="ACT"/>
    <property type="match status" value="2"/>
</dbReference>
<organism evidence="3">
    <name type="scientific">marine metagenome</name>
    <dbReference type="NCBI Taxonomy" id="408172"/>
    <lineage>
        <taxon>unclassified sequences</taxon>
        <taxon>metagenomes</taxon>
        <taxon>ecological metagenomes</taxon>
    </lineage>
</organism>
<dbReference type="InterPro" id="IPR002912">
    <property type="entry name" value="ACT_dom"/>
</dbReference>
<dbReference type="HAMAP" id="MF_00277">
    <property type="entry name" value="PII_uridylyl_transf"/>
    <property type="match status" value="1"/>
</dbReference>
<protein>
    <recommendedName>
        <fullName evidence="2">ACT domain-containing protein</fullName>
    </recommendedName>
</protein>
<dbReference type="AlphaFoldDB" id="A0A382DNL9"/>
<accession>A0A382DNL9</accession>
<dbReference type="CDD" id="cd04900">
    <property type="entry name" value="ACT_UUR-like_1"/>
    <property type="match status" value="1"/>
</dbReference>
<dbReference type="InterPro" id="IPR045865">
    <property type="entry name" value="ACT-like_dom_sf"/>
</dbReference>
<dbReference type="GO" id="GO:0016787">
    <property type="term" value="F:hydrolase activity"/>
    <property type="evidence" value="ECO:0007669"/>
    <property type="project" value="UniProtKB-KW"/>
</dbReference>
<sequence length="297" mass="33526">DVRGTNPKIWNSWKASLFWELYQLTKQALRRGTSNPIDKEELIKETQITAKLILDQTGVDAKNYQPVWSTFSEEHFLRHRPEEIAWHSRILALNKNNNDIQIDINNEVAEGWTAIMICAPKKLQSFTRITAIMDAMGLNIVDARIVPTTGDESLDTYFVLENDGSPVVDEQRTGEIKSRLLRALATGDEKTFIIDRKVPRQVRMFSTKVTVNISQDSPNERTVCELIAGDRPGLLFEVGKIFVAENVKLQNAKITTVGERAEDVFFITNSQNKPLDEQASQNLANTIKSALSDPKIA</sequence>
<dbReference type="SUPFAM" id="SSF55021">
    <property type="entry name" value="ACT-like"/>
    <property type="match status" value="1"/>
</dbReference>
<proteinExistence type="inferred from homology"/>
<evidence type="ECO:0000256" key="1">
    <source>
        <dbReference type="ARBA" id="ARBA00022801"/>
    </source>
</evidence>
<reference evidence="3" key="1">
    <citation type="submission" date="2018-05" db="EMBL/GenBank/DDBJ databases">
        <authorList>
            <person name="Lanie J.A."/>
            <person name="Ng W.-L."/>
            <person name="Kazmierczak K.M."/>
            <person name="Andrzejewski T.M."/>
            <person name="Davidsen T.M."/>
            <person name="Wayne K.J."/>
            <person name="Tettelin H."/>
            <person name="Glass J.I."/>
            <person name="Rusch D."/>
            <person name="Podicherti R."/>
            <person name="Tsui H.-C.T."/>
            <person name="Winkler M.E."/>
        </authorList>
    </citation>
    <scope>NUCLEOTIDE SEQUENCE</scope>
</reference>
<dbReference type="CDD" id="cd04899">
    <property type="entry name" value="ACT_ACR-UUR-like_2"/>
    <property type="match status" value="1"/>
</dbReference>
<evidence type="ECO:0000259" key="2">
    <source>
        <dbReference type="PROSITE" id="PS51671"/>
    </source>
</evidence>
<feature type="domain" description="ACT" evidence="2">
    <location>
        <begin position="114"/>
        <end position="196"/>
    </location>
</feature>
<dbReference type="InterPro" id="IPR010043">
    <property type="entry name" value="UTase/UR"/>
</dbReference>
<dbReference type="PANTHER" id="PTHR47320">
    <property type="entry name" value="BIFUNCTIONAL URIDYLYLTRANSFERASE/URIDYLYL-REMOVING ENZYME"/>
    <property type="match status" value="1"/>
</dbReference>
<dbReference type="EMBL" id="UINC01040031">
    <property type="protein sequence ID" value="SVB39341.1"/>
    <property type="molecule type" value="Genomic_DNA"/>
</dbReference>